<keyword evidence="7" id="KW-1185">Reference proteome</keyword>
<dbReference type="InterPro" id="IPR012318">
    <property type="entry name" value="HTH_CRP"/>
</dbReference>
<protein>
    <submittedName>
        <fullName evidence="6">cAMP-binding domain of CRP or a regulatory subunit of cAMP-dependent protein kinases</fullName>
    </submittedName>
</protein>
<dbReference type="AlphaFoldDB" id="A0A1M5PK48"/>
<dbReference type="InterPro" id="IPR036390">
    <property type="entry name" value="WH_DNA-bd_sf"/>
</dbReference>
<dbReference type="GO" id="GO:0005829">
    <property type="term" value="C:cytosol"/>
    <property type="evidence" value="ECO:0007669"/>
    <property type="project" value="TreeGrafter"/>
</dbReference>
<accession>A0A1M5PK48</accession>
<dbReference type="InterPro" id="IPR014710">
    <property type="entry name" value="RmlC-like_jellyroll"/>
</dbReference>
<dbReference type="SMART" id="SM00419">
    <property type="entry name" value="HTH_CRP"/>
    <property type="match status" value="1"/>
</dbReference>
<proteinExistence type="predicted"/>
<dbReference type="InterPro" id="IPR018490">
    <property type="entry name" value="cNMP-bd_dom_sf"/>
</dbReference>
<evidence type="ECO:0000259" key="5">
    <source>
        <dbReference type="PROSITE" id="PS51063"/>
    </source>
</evidence>
<evidence type="ECO:0000313" key="6">
    <source>
        <dbReference type="EMBL" id="SHH02164.1"/>
    </source>
</evidence>
<dbReference type="OrthoDB" id="7584044at2"/>
<dbReference type="EMBL" id="FQWM01000002">
    <property type="protein sequence ID" value="SHH02164.1"/>
    <property type="molecule type" value="Genomic_DNA"/>
</dbReference>
<dbReference type="PROSITE" id="PS51063">
    <property type="entry name" value="HTH_CRP_2"/>
    <property type="match status" value="1"/>
</dbReference>
<dbReference type="Proteomes" id="UP000184211">
    <property type="component" value="Unassembled WGS sequence"/>
</dbReference>
<keyword evidence="2" id="KW-0238">DNA-binding</keyword>
<dbReference type="GO" id="GO:0003700">
    <property type="term" value="F:DNA-binding transcription factor activity"/>
    <property type="evidence" value="ECO:0007669"/>
    <property type="project" value="TreeGrafter"/>
</dbReference>
<keyword evidence="6" id="KW-0808">Transferase</keyword>
<dbReference type="Gene3D" id="2.60.120.10">
    <property type="entry name" value="Jelly Rolls"/>
    <property type="match status" value="1"/>
</dbReference>
<dbReference type="GO" id="GO:0016301">
    <property type="term" value="F:kinase activity"/>
    <property type="evidence" value="ECO:0007669"/>
    <property type="project" value="UniProtKB-KW"/>
</dbReference>
<evidence type="ECO:0000256" key="1">
    <source>
        <dbReference type="ARBA" id="ARBA00023015"/>
    </source>
</evidence>
<sequence length="241" mass="26536">MPTKCEKCPLRGLPLFLEFSRDELDYMQRFKTGEMIAEPGTHLLSQGEKSPQLFTVLSGMGLKYKMLKDGSRQVVGFVMPGDFLGLQAGVMGKMGHSVEAVTDMTLCVFNRAAIWELFSAHPERSFAIAHLAAVEEHFLGDALAAVGQRPAYEKIAWAMARFFNRAQGTGLAVKNTAPLPFTQQDLADGLGLSLVHTNKQLAKLRRDGVASWQKGTLTVHNRKALLDIAGEESEVECRPLM</sequence>
<evidence type="ECO:0000313" key="7">
    <source>
        <dbReference type="Proteomes" id="UP000184211"/>
    </source>
</evidence>
<dbReference type="SUPFAM" id="SSF51206">
    <property type="entry name" value="cAMP-binding domain-like"/>
    <property type="match status" value="1"/>
</dbReference>
<dbReference type="SUPFAM" id="SSF46785">
    <property type="entry name" value="Winged helix' DNA-binding domain"/>
    <property type="match status" value="1"/>
</dbReference>
<dbReference type="PANTHER" id="PTHR24567">
    <property type="entry name" value="CRP FAMILY TRANSCRIPTIONAL REGULATORY PROTEIN"/>
    <property type="match status" value="1"/>
</dbReference>
<dbReference type="CDD" id="cd00038">
    <property type="entry name" value="CAP_ED"/>
    <property type="match status" value="1"/>
</dbReference>
<evidence type="ECO:0000259" key="4">
    <source>
        <dbReference type="PROSITE" id="PS50042"/>
    </source>
</evidence>
<dbReference type="PROSITE" id="PS50042">
    <property type="entry name" value="CNMP_BINDING_3"/>
    <property type="match status" value="1"/>
</dbReference>
<dbReference type="STRING" id="870908.SAMN04488044_1849"/>
<reference evidence="7" key="1">
    <citation type="submission" date="2016-11" db="EMBL/GenBank/DDBJ databases">
        <authorList>
            <person name="Varghese N."/>
            <person name="Submissions S."/>
        </authorList>
    </citation>
    <scope>NUCLEOTIDE SEQUENCE [LARGE SCALE GENOMIC DNA]</scope>
    <source>
        <strain evidence="7">DSM 28223</strain>
    </source>
</reference>
<keyword evidence="6" id="KW-0418">Kinase</keyword>
<keyword evidence="3" id="KW-0804">Transcription</keyword>
<dbReference type="PANTHER" id="PTHR24567:SF68">
    <property type="entry name" value="DNA-BINDING TRANSCRIPTIONAL DUAL REGULATOR CRP"/>
    <property type="match status" value="1"/>
</dbReference>
<evidence type="ECO:0000256" key="3">
    <source>
        <dbReference type="ARBA" id="ARBA00023163"/>
    </source>
</evidence>
<dbReference type="Pfam" id="PF13545">
    <property type="entry name" value="HTH_Crp_2"/>
    <property type="match status" value="1"/>
</dbReference>
<dbReference type="InterPro" id="IPR000595">
    <property type="entry name" value="cNMP-bd_dom"/>
</dbReference>
<name>A0A1M5PK48_9RHOB</name>
<evidence type="ECO:0000256" key="2">
    <source>
        <dbReference type="ARBA" id="ARBA00023125"/>
    </source>
</evidence>
<feature type="domain" description="HTH crp-type" evidence="5">
    <location>
        <begin position="149"/>
        <end position="223"/>
    </location>
</feature>
<dbReference type="Pfam" id="PF00027">
    <property type="entry name" value="cNMP_binding"/>
    <property type="match status" value="1"/>
</dbReference>
<organism evidence="6 7">
    <name type="scientific">Cognatishimia maritima</name>
    <dbReference type="NCBI Taxonomy" id="870908"/>
    <lineage>
        <taxon>Bacteria</taxon>
        <taxon>Pseudomonadati</taxon>
        <taxon>Pseudomonadota</taxon>
        <taxon>Alphaproteobacteria</taxon>
        <taxon>Rhodobacterales</taxon>
        <taxon>Paracoccaceae</taxon>
        <taxon>Cognatishimia</taxon>
    </lineage>
</organism>
<dbReference type="InterPro" id="IPR036388">
    <property type="entry name" value="WH-like_DNA-bd_sf"/>
</dbReference>
<keyword evidence="1" id="KW-0805">Transcription regulation</keyword>
<dbReference type="Gene3D" id="1.10.10.10">
    <property type="entry name" value="Winged helix-like DNA-binding domain superfamily/Winged helix DNA-binding domain"/>
    <property type="match status" value="1"/>
</dbReference>
<dbReference type="RefSeq" id="WP_072792608.1">
    <property type="nucleotide sequence ID" value="NZ_FQWM01000002.1"/>
</dbReference>
<dbReference type="InterPro" id="IPR050397">
    <property type="entry name" value="Env_Response_Regulators"/>
</dbReference>
<feature type="domain" description="Cyclic nucleotide-binding" evidence="4">
    <location>
        <begin position="15"/>
        <end position="85"/>
    </location>
</feature>
<gene>
    <name evidence="6" type="ORF">SAMN04488044_1849</name>
</gene>
<dbReference type="GO" id="GO:0003677">
    <property type="term" value="F:DNA binding"/>
    <property type="evidence" value="ECO:0007669"/>
    <property type="project" value="UniProtKB-KW"/>
</dbReference>